<evidence type="ECO:0000313" key="1">
    <source>
        <dbReference type="EMBL" id="AYN68655.1"/>
    </source>
</evidence>
<dbReference type="KEGG" id="emar:D1013_15345"/>
<dbReference type="Gene3D" id="3.30.530.20">
    <property type="match status" value="1"/>
</dbReference>
<dbReference type="AlphaFoldDB" id="A0A3G2L8R1"/>
<dbReference type="Proteomes" id="UP000276309">
    <property type="component" value="Chromosome"/>
</dbReference>
<gene>
    <name evidence="1" type="ORF">D1013_15345</name>
</gene>
<accession>A0A3G2L8R1</accession>
<dbReference type="RefSeq" id="WP_121849668.1">
    <property type="nucleotide sequence ID" value="NZ_CP032050.1"/>
</dbReference>
<dbReference type="InterPro" id="IPR023393">
    <property type="entry name" value="START-like_dom_sf"/>
</dbReference>
<proteinExistence type="predicted"/>
<dbReference type="SUPFAM" id="SSF55961">
    <property type="entry name" value="Bet v1-like"/>
    <property type="match status" value="1"/>
</dbReference>
<dbReference type="CDD" id="cd07812">
    <property type="entry name" value="SRPBCC"/>
    <property type="match status" value="1"/>
</dbReference>
<sequence>MKYTTEIRVNVPRQVFITKMDNADNMKHWQEGLLSFEFLSGKPGSEGAKMELTYKMKNREMVLIETILKNNFPFEFHATYDAKNVHNIQKNYFQDIDGHSTQWICETEFQFSGLMMKTMGFLMPGAFKKQTLKYMKDFKAFAEDRISVSK</sequence>
<reference evidence="1 2" key="1">
    <citation type="submission" date="2018-08" db="EMBL/GenBank/DDBJ databases">
        <title>The reduced genetic potential of extracellular carbohydrate catabolism in Euzebyella marina RN62, a Flavobacteriia bacterium isolated from the hadal water.</title>
        <authorList>
            <person name="Xue C."/>
        </authorList>
    </citation>
    <scope>NUCLEOTIDE SEQUENCE [LARGE SCALE GENOMIC DNA]</scope>
    <source>
        <strain evidence="1 2">RN62</strain>
    </source>
</reference>
<organism evidence="1 2">
    <name type="scientific">Euzebyella marina</name>
    <dbReference type="NCBI Taxonomy" id="1761453"/>
    <lineage>
        <taxon>Bacteria</taxon>
        <taxon>Pseudomonadati</taxon>
        <taxon>Bacteroidota</taxon>
        <taxon>Flavobacteriia</taxon>
        <taxon>Flavobacteriales</taxon>
        <taxon>Flavobacteriaceae</taxon>
        <taxon>Euzebyella</taxon>
    </lineage>
</organism>
<dbReference type="EMBL" id="CP032050">
    <property type="protein sequence ID" value="AYN68655.1"/>
    <property type="molecule type" value="Genomic_DNA"/>
</dbReference>
<evidence type="ECO:0000313" key="2">
    <source>
        <dbReference type="Proteomes" id="UP000276309"/>
    </source>
</evidence>
<keyword evidence="2" id="KW-1185">Reference proteome</keyword>
<name>A0A3G2L8R1_9FLAO</name>
<protein>
    <submittedName>
        <fullName evidence="1">SRPBCC family protein</fullName>
    </submittedName>
</protein>
<dbReference type="OrthoDB" id="411301at2"/>